<name>A0A1A9EY38_9GAMM</name>
<dbReference type="InterPro" id="IPR024079">
    <property type="entry name" value="MetalloPept_cat_dom_sf"/>
</dbReference>
<dbReference type="InterPro" id="IPR042252">
    <property type="entry name" value="MtfA_N"/>
</dbReference>
<dbReference type="GO" id="GO:0004177">
    <property type="term" value="F:aminopeptidase activity"/>
    <property type="evidence" value="ECO:0007669"/>
    <property type="project" value="TreeGrafter"/>
</dbReference>
<dbReference type="OrthoDB" id="9786424at2"/>
<dbReference type="Gene3D" id="1.10.472.150">
    <property type="entry name" value="Glucose-regulated metallo-peptidase M90, N-terminal domain"/>
    <property type="match status" value="1"/>
</dbReference>
<evidence type="ECO:0008006" key="3">
    <source>
        <dbReference type="Google" id="ProtNLM"/>
    </source>
</evidence>
<organism evidence="1 2">
    <name type="scientific">Marinobacterium aestuarii</name>
    <dbReference type="NCBI Taxonomy" id="1821621"/>
    <lineage>
        <taxon>Bacteria</taxon>
        <taxon>Pseudomonadati</taxon>
        <taxon>Pseudomonadota</taxon>
        <taxon>Gammaproteobacteria</taxon>
        <taxon>Oceanospirillales</taxon>
        <taxon>Oceanospirillaceae</taxon>
        <taxon>Marinobacterium</taxon>
    </lineage>
</organism>
<dbReference type="CDD" id="cd20169">
    <property type="entry name" value="Peptidase_M90_mtfA"/>
    <property type="match status" value="1"/>
</dbReference>
<protein>
    <recommendedName>
        <fullName evidence="3">Zinc-dependent peptidase</fullName>
    </recommendedName>
</protein>
<evidence type="ECO:0000313" key="1">
    <source>
        <dbReference type="EMBL" id="ANG62568.1"/>
    </source>
</evidence>
<reference evidence="1 2" key="2">
    <citation type="journal article" date="2018" name="Int. J. Syst. Evol. Microbiol.">
        <title>Marinobacterium aestuarii sp. nov., a benzene-degrading marine bacterium isolated from estuary sediment.</title>
        <authorList>
            <person name="Bae S.S."/>
            <person name="Jung J."/>
            <person name="Chung D."/>
            <person name="Baek K."/>
        </authorList>
    </citation>
    <scope>NUCLEOTIDE SEQUENCE [LARGE SCALE GENOMIC DNA]</scope>
    <source>
        <strain evidence="1 2">ST58-10</strain>
    </source>
</reference>
<keyword evidence="2" id="KW-1185">Reference proteome</keyword>
<dbReference type="SUPFAM" id="SSF55486">
    <property type="entry name" value="Metalloproteases ('zincins'), catalytic domain"/>
    <property type="match status" value="1"/>
</dbReference>
<gene>
    <name evidence="1" type="ORF">A8C75_08780</name>
</gene>
<dbReference type="Gene3D" id="3.40.390.10">
    <property type="entry name" value="Collagenase (Catalytic Domain)"/>
    <property type="match status" value="1"/>
</dbReference>
<dbReference type="Proteomes" id="UP000078070">
    <property type="component" value="Chromosome"/>
</dbReference>
<dbReference type="PANTHER" id="PTHR30164">
    <property type="entry name" value="MTFA PEPTIDASE"/>
    <property type="match status" value="1"/>
</dbReference>
<dbReference type="PANTHER" id="PTHR30164:SF2">
    <property type="entry name" value="PROTEIN MTFA"/>
    <property type="match status" value="1"/>
</dbReference>
<dbReference type="Pfam" id="PF06167">
    <property type="entry name" value="Peptidase_M90"/>
    <property type="match status" value="1"/>
</dbReference>
<accession>A0A1A9EY38</accession>
<dbReference type="GO" id="GO:0008237">
    <property type="term" value="F:metallopeptidase activity"/>
    <property type="evidence" value="ECO:0007669"/>
    <property type="project" value="InterPro"/>
</dbReference>
<proteinExistence type="predicted"/>
<dbReference type="InterPro" id="IPR010384">
    <property type="entry name" value="MtfA_fam"/>
</dbReference>
<evidence type="ECO:0000313" key="2">
    <source>
        <dbReference type="Proteomes" id="UP000078070"/>
    </source>
</evidence>
<dbReference type="FunFam" id="3.40.390.10:FF:000012">
    <property type="entry name" value="Protein MtfA"/>
    <property type="match status" value="1"/>
</dbReference>
<sequence>MWSFRAWRRRRLLERAALPQAQWQELVASLGLLRGLSAEELRDLQQLVLLFLVEKSVVGVQGLVLSDAMRLRIAVQACLPVLALGLDWYRDVRSVLVYPGGFVARHEYQDEDGVVHVERAALSGEAWEQGPVILSWEDVEAEAPAGVNLVIHEFAHKLDMLNGAANGLPPLHAGMSVQQWAVDFAAAYAGLATEAELGGAMALDAYAAQDPAECFAVLSEAFFAAPDLLQGSYPEVYGQLRLFYRQDPLLRLGG</sequence>
<dbReference type="KEGG" id="mars:A8C75_08780"/>
<reference evidence="2" key="1">
    <citation type="submission" date="2016-05" db="EMBL/GenBank/DDBJ databases">
        <authorList>
            <person name="Baek K."/>
            <person name="Yang S.-J."/>
        </authorList>
    </citation>
    <scope>NUCLEOTIDE SEQUENCE [LARGE SCALE GENOMIC DNA]</scope>
    <source>
        <strain evidence="2">ST58-10</strain>
    </source>
</reference>
<dbReference type="EMBL" id="CP015839">
    <property type="protein sequence ID" value="ANG62568.1"/>
    <property type="molecule type" value="Genomic_DNA"/>
</dbReference>
<dbReference type="STRING" id="1821621.A8C75_08780"/>
<dbReference type="AlphaFoldDB" id="A0A1A9EY38"/>
<dbReference type="GO" id="GO:0005829">
    <property type="term" value="C:cytosol"/>
    <property type="evidence" value="ECO:0007669"/>
    <property type="project" value="TreeGrafter"/>
</dbReference>
<dbReference type="RefSeq" id="WP_067380862.1">
    <property type="nucleotide sequence ID" value="NZ_CP015839.1"/>
</dbReference>